<dbReference type="OrthoDB" id="4132249at2759"/>
<dbReference type="PANTHER" id="PTHR31668">
    <property type="entry name" value="GLUCOSE TRANSPORT TRANSCRIPTION REGULATOR RGT1-RELATED-RELATED"/>
    <property type="match status" value="1"/>
</dbReference>
<gene>
    <name evidence="3" type="ORF">K470DRAFT_298015</name>
</gene>
<dbReference type="CDD" id="cd00067">
    <property type="entry name" value="GAL4"/>
    <property type="match status" value="1"/>
</dbReference>
<evidence type="ECO:0000256" key="1">
    <source>
        <dbReference type="ARBA" id="ARBA00023242"/>
    </source>
</evidence>
<dbReference type="PANTHER" id="PTHR31668:SF20">
    <property type="entry name" value="ZN(II)2CYS6 TRANSCRIPTION FACTOR (EUROFUNG)"/>
    <property type="match status" value="1"/>
</dbReference>
<accession>A0A6A7C756</accession>
<dbReference type="InterPro" id="IPR001138">
    <property type="entry name" value="Zn2Cys6_DnaBD"/>
</dbReference>
<keyword evidence="1" id="KW-0539">Nucleus</keyword>
<dbReference type="SUPFAM" id="SSF57701">
    <property type="entry name" value="Zn2/Cys6 DNA-binding domain"/>
    <property type="match status" value="1"/>
</dbReference>
<evidence type="ECO:0000259" key="2">
    <source>
        <dbReference type="PROSITE" id="PS50048"/>
    </source>
</evidence>
<dbReference type="PROSITE" id="PS00463">
    <property type="entry name" value="ZN2_CY6_FUNGAL_1"/>
    <property type="match status" value="1"/>
</dbReference>
<dbReference type="Proteomes" id="UP000799421">
    <property type="component" value="Unassembled WGS sequence"/>
</dbReference>
<name>A0A6A7C756_9PEZI</name>
<reference evidence="3" key="1">
    <citation type="journal article" date="2020" name="Stud. Mycol.">
        <title>101 Dothideomycetes genomes: a test case for predicting lifestyles and emergence of pathogens.</title>
        <authorList>
            <person name="Haridas S."/>
            <person name="Albert R."/>
            <person name="Binder M."/>
            <person name="Bloem J."/>
            <person name="Labutti K."/>
            <person name="Salamov A."/>
            <person name="Andreopoulos B."/>
            <person name="Baker S."/>
            <person name="Barry K."/>
            <person name="Bills G."/>
            <person name="Bluhm B."/>
            <person name="Cannon C."/>
            <person name="Castanera R."/>
            <person name="Culley D."/>
            <person name="Daum C."/>
            <person name="Ezra D."/>
            <person name="Gonzalez J."/>
            <person name="Henrissat B."/>
            <person name="Kuo A."/>
            <person name="Liang C."/>
            <person name="Lipzen A."/>
            <person name="Lutzoni F."/>
            <person name="Magnuson J."/>
            <person name="Mondo S."/>
            <person name="Nolan M."/>
            <person name="Ohm R."/>
            <person name="Pangilinan J."/>
            <person name="Park H.-J."/>
            <person name="Ramirez L."/>
            <person name="Alfaro M."/>
            <person name="Sun H."/>
            <person name="Tritt A."/>
            <person name="Yoshinaga Y."/>
            <person name="Zwiers L.-H."/>
            <person name="Turgeon B."/>
            <person name="Goodwin S."/>
            <person name="Spatafora J."/>
            <person name="Crous P."/>
            <person name="Grigoriev I."/>
        </authorList>
    </citation>
    <scope>NUCLEOTIDE SEQUENCE</scope>
    <source>
        <strain evidence="3">CBS 480.64</strain>
    </source>
</reference>
<evidence type="ECO:0000313" key="4">
    <source>
        <dbReference type="Proteomes" id="UP000799421"/>
    </source>
</evidence>
<dbReference type="Pfam" id="PF00172">
    <property type="entry name" value="Zn_clus"/>
    <property type="match status" value="1"/>
</dbReference>
<sequence length="541" mass="60355">MPNGAGSGPVKRACDACHRRKVKCVGNGVLPCKNCSAANLSCTFNAVPQKKGPKGSRAKIISALRETRGHGSVLDMAQLSPSGMSRPSMLTDELMWSCIEYFFVNLYPTQPILIRQDMVTAVAEMESNVEAYCLVLSVCAYMLIQPNMTFTADGTKKSPQADANFGNSLLQDVLRVRKNYNYVENCTIWSILTSFFIFASHFCLNKHNTAWFHMREATTLTHMMGLADEGHYALLEEQESIRQRRLYWLLFLTERAYALQQHRPLTLPATIEMPTVEEGSEEAVELSGFISLVRLFKPFDETFVGVWNKAKTGCTTQWLAQLQQQLSDALPAYLRSTENQAVDLRCTQQWLRTMVWQLSISLGFLSSAAAENSLSFNFPLEVSGDLVAAASQFSQQAMEVHGIGLVQKLFDVACTLTDVLTFVPYEQNTFEYGPRDYLAQLVNLISTLRGGQERYMPLLMSKIGESLTNFPTPGFGIPAVPSSLSGIYDDASASTDACDVPYNDTIPPHIHPIDPGVRRGVQARARSRLDGWIWKISRRTF</sequence>
<protein>
    <recommendedName>
        <fullName evidence="2">Zn(2)-C6 fungal-type domain-containing protein</fullName>
    </recommendedName>
</protein>
<dbReference type="Gene3D" id="4.10.240.10">
    <property type="entry name" value="Zn(2)-C6 fungal-type DNA-binding domain"/>
    <property type="match status" value="1"/>
</dbReference>
<dbReference type="GO" id="GO:0008270">
    <property type="term" value="F:zinc ion binding"/>
    <property type="evidence" value="ECO:0007669"/>
    <property type="project" value="InterPro"/>
</dbReference>
<dbReference type="InterPro" id="IPR036864">
    <property type="entry name" value="Zn2-C6_fun-type_DNA-bd_sf"/>
</dbReference>
<dbReference type="EMBL" id="MU005961">
    <property type="protein sequence ID" value="KAF2863324.1"/>
    <property type="molecule type" value="Genomic_DNA"/>
</dbReference>
<feature type="domain" description="Zn(2)-C6 fungal-type" evidence="2">
    <location>
        <begin position="13"/>
        <end position="44"/>
    </location>
</feature>
<evidence type="ECO:0000313" key="3">
    <source>
        <dbReference type="EMBL" id="KAF2863324.1"/>
    </source>
</evidence>
<proteinExistence type="predicted"/>
<dbReference type="AlphaFoldDB" id="A0A6A7C756"/>
<dbReference type="CDD" id="cd12148">
    <property type="entry name" value="fungal_TF_MHR"/>
    <property type="match status" value="1"/>
</dbReference>
<dbReference type="InterPro" id="IPR050797">
    <property type="entry name" value="Carb_Metab_Trans_Reg"/>
</dbReference>
<keyword evidence="4" id="KW-1185">Reference proteome</keyword>
<dbReference type="GO" id="GO:0000981">
    <property type="term" value="F:DNA-binding transcription factor activity, RNA polymerase II-specific"/>
    <property type="evidence" value="ECO:0007669"/>
    <property type="project" value="InterPro"/>
</dbReference>
<dbReference type="SMART" id="SM00066">
    <property type="entry name" value="GAL4"/>
    <property type="match status" value="1"/>
</dbReference>
<organism evidence="3 4">
    <name type="scientific">Piedraia hortae CBS 480.64</name>
    <dbReference type="NCBI Taxonomy" id="1314780"/>
    <lineage>
        <taxon>Eukaryota</taxon>
        <taxon>Fungi</taxon>
        <taxon>Dikarya</taxon>
        <taxon>Ascomycota</taxon>
        <taxon>Pezizomycotina</taxon>
        <taxon>Dothideomycetes</taxon>
        <taxon>Dothideomycetidae</taxon>
        <taxon>Capnodiales</taxon>
        <taxon>Piedraiaceae</taxon>
        <taxon>Piedraia</taxon>
    </lineage>
</organism>
<dbReference type="PROSITE" id="PS50048">
    <property type="entry name" value="ZN2_CY6_FUNGAL_2"/>
    <property type="match status" value="1"/>
</dbReference>